<dbReference type="EMBL" id="JAKIKS010000046">
    <property type="protein sequence ID" value="MCL1125359.1"/>
    <property type="molecule type" value="Genomic_DNA"/>
</dbReference>
<dbReference type="InterPro" id="IPR039840">
    <property type="entry name" value="NAA80"/>
</dbReference>
<dbReference type="CDD" id="cd04301">
    <property type="entry name" value="NAT_SF"/>
    <property type="match status" value="1"/>
</dbReference>
<dbReference type="RefSeq" id="WP_248940674.1">
    <property type="nucleotide sequence ID" value="NZ_JAKIKS010000046.1"/>
</dbReference>
<dbReference type="PANTHER" id="PTHR13538">
    <property type="entry name" value="N-ACETYLTRANSFERASE 6"/>
    <property type="match status" value="1"/>
</dbReference>
<name>A0ABT0LCC5_9GAMM</name>
<organism evidence="2 3">
    <name type="scientific">Shewanella surugensis</name>
    <dbReference type="NCBI Taxonomy" id="212020"/>
    <lineage>
        <taxon>Bacteria</taxon>
        <taxon>Pseudomonadati</taxon>
        <taxon>Pseudomonadota</taxon>
        <taxon>Gammaproteobacteria</taxon>
        <taxon>Alteromonadales</taxon>
        <taxon>Shewanellaceae</taxon>
        <taxon>Shewanella</taxon>
    </lineage>
</organism>
<keyword evidence="3" id="KW-1185">Reference proteome</keyword>
<gene>
    <name evidence="2" type="ORF">L2764_12935</name>
</gene>
<dbReference type="InterPro" id="IPR000182">
    <property type="entry name" value="GNAT_dom"/>
</dbReference>
<accession>A0ABT0LCC5</accession>
<sequence>MELHLLADKAEYIPKIAKWYSDEWGDIGESRSTKALELKLTDYLNRNKLPMIVLAMEKDKLLGAAQLKFHEMSIYPDKEHWLGGVYIDKPYRGQGIAKQLIDKVIALAKHYQVSHLYLQTEDHSGGLYAQSGWQSIERVNYKNVDVLVMKKVL</sequence>
<proteinExistence type="predicted"/>
<reference evidence="2 3" key="1">
    <citation type="submission" date="2022-01" db="EMBL/GenBank/DDBJ databases">
        <title>Whole genome-based taxonomy of the Shewanellaceae.</title>
        <authorList>
            <person name="Martin-Rodriguez A.J."/>
        </authorList>
    </citation>
    <scope>NUCLEOTIDE SEQUENCE [LARGE SCALE GENOMIC DNA]</scope>
    <source>
        <strain evidence="2 3">DSM 17177</strain>
    </source>
</reference>
<feature type="domain" description="N-acetyltransferase" evidence="1">
    <location>
        <begin position="1"/>
        <end position="153"/>
    </location>
</feature>
<dbReference type="PROSITE" id="PS51186">
    <property type="entry name" value="GNAT"/>
    <property type="match status" value="1"/>
</dbReference>
<dbReference type="Gene3D" id="3.40.630.30">
    <property type="match status" value="1"/>
</dbReference>
<dbReference type="InterPro" id="IPR016181">
    <property type="entry name" value="Acyl_CoA_acyltransferase"/>
</dbReference>
<dbReference type="Pfam" id="PF00583">
    <property type="entry name" value="Acetyltransf_1"/>
    <property type="match status" value="1"/>
</dbReference>
<protein>
    <submittedName>
        <fullName evidence="2">GNAT family N-acetyltransferase</fullName>
    </submittedName>
</protein>
<evidence type="ECO:0000313" key="3">
    <source>
        <dbReference type="Proteomes" id="UP001203423"/>
    </source>
</evidence>
<dbReference type="PANTHER" id="PTHR13538:SF4">
    <property type="entry name" value="N-ALPHA-ACETYLTRANSFERASE 80"/>
    <property type="match status" value="1"/>
</dbReference>
<dbReference type="Proteomes" id="UP001203423">
    <property type="component" value="Unassembled WGS sequence"/>
</dbReference>
<evidence type="ECO:0000313" key="2">
    <source>
        <dbReference type="EMBL" id="MCL1125359.1"/>
    </source>
</evidence>
<dbReference type="SUPFAM" id="SSF55729">
    <property type="entry name" value="Acyl-CoA N-acyltransferases (Nat)"/>
    <property type="match status" value="1"/>
</dbReference>
<comment type="caution">
    <text evidence="2">The sequence shown here is derived from an EMBL/GenBank/DDBJ whole genome shotgun (WGS) entry which is preliminary data.</text>
</comment>
<evidence type="ECO:0000259" key="1">
    <source>
        <dbReference type="PROSITE" id="PS51186"/>
    </source>
</evidence>